<accession>A0A8J4TFH2</accession>
<proteinExistence type="predicted"/>
<keyword evidence="1" id="KW-1133">Transmembrane helix</keyword>
<evidence type="ECO:0000313" key="2">
    <source>
        <dbReference type="EMBL" id="KAF5401457.1"/>
    </source>
</evidence>
<name>A0A8J4TFH2_9TREM</name>
<sequence>MVHLFGFGINDHLCCSTACLLNKYVNKSNIHLSFIMSNNRLIISRLGLCICVIVLVTTAMNIRSEQTRAREQAYDTRARGTRRSYNAYNERNYMDSEVRQLLRNYYKHKRGYFYTQRLGK</sequence>
<dbReference type="Proteomes" id="UP000748531">
    <property type="component" value="Unassembled WGS sequence"/>
</dbReference>
<gene>
    <name evidence="2" type="ORF">PHET_04968</name>
</gene>
<dbReference type="EMBL" id="LUCH01002462">
    <property type="protein sequence ID" value="KAF5401457.1"/>
    <property type="molecule type" value="Genomic_DNA"/>
</dbReference>
<keyword evidence="1" id="KW-0472">Membrane</keyword>
<reference evidence="2" key="1">
    <citation type="submission" date="2019-05" db="EMBL/GenBank/DDBJ databases">
        <title>Annotation for the trematode Paragonimus heterotremus.</title>
        <authorList>
            <person name="Choi Y.-J."/>
        </authorList>
    </citation>
    <scope>NUCLEOTIDE SEQUENCE</scope>
    <source>
        <strain evidence="2">LC</strain>
    </source>
</reference>
<protein>
    <submittedName>
        <fullName evidence="2">Uncharacterized protein</fullName>
    </submittedName>
</protein>
<feature type="transmembrane region" description="Helical" evidence="1">
    <location>
        <begin position="42"/>
        <end position="62"/>
    </location>
</feature>
<keyword evidence="1" id="KW-0812">Transmembrane</keyword>
<evidence type="ECO:0000313" key="3">
    <source>
        <dbReference type="Proteomes" id="UP000748531"/>
    </source>
</evidence>
<comment type="caution">
    <text evidence="2">The sequence shown here is derived from an EMBL/GenBank/DDBJ whole genome shotgun (WGS) entry which is preliminary data.</text>
</comment>
<organism evidence="2 3">
    <name type="scientific">Paragonimus heterotremus</name>
    <dbReference type="NCBI Taxonomy" id="100268"/>
    <lineage>
        <taxon>Eukaryota</taxon>
        <taxon>Metazoa</taxon>
        <taxon>Spiralia</taxon>
        <taxon>Lophotrochozoa</taxon>
        <taxon>Platyhelminthes</taxon>
        <taxon>Trematoda</taxon>
        <taxon>Digenea</taxon>
        <taxon>Plagiorchiida</taxon>
        <taxon>Troglotremata</taxon>
        <taxon>Troglotrematidae</taxon>
        <taxon>Paragonimus</taxon>
    </lineage>
</organism>
<dbReference type="AlphaFoldDB" id="A0A8J4TFH2"/>
<keyword evidence="3" id="KW-1185">Reference proteome</keyword>
<evidence type="ECO:0000256" key="1">
    <source>
        <dbReference type="SAM" id="Phobius"/>
    </source>
</evidence>